<dbReference type="EMBL" id="JANQDX010000010">
    <property type="protein sequence ID" value="KAL0917538.1"/>
    <property type="molecule type" value="Genomic_DNA"/>
</dbReference>
<dbReference type="InterPro" id="IPR044951">
    <property type="entry name" value="SPC24-like"/>
</dbReference>
<proteinExistence type="predicted"/>
<organism evidence="1 2">
    <name type="scientific">Dendrobium thyrsiflorum</name>
    <name type="common">Pinecone-like raceme dendrobium</name>
    <name type="synonym">Orchid</name>
    <dbReference type="NCBI Taxonomy" id="117978"/>
    <lineage>
        <taxon>Eukaryota</taxon>
        <taxon>Viridiplantae</taxon>
        <taxon>Streptophyta</taxon>
        <taxon>Embryophyta</taxon>
        <taxon>Tracheophyta</taxon>
        <taxon>Spermatophyta</taxon>
        <taxon>Magnoliopsida</taxon>
        <taxon>Liliopsida</taxon>
        <taxon>Asparagales</taxon>
        <taxon>Orchidaceae</taxon>
        <taxon>Epidendroideae</taxon>
        <taxon>Malaxideae</taxon>
        <taxon>Dendrobiinae</taxon>
        <taxon>Dendrobium</taxon>
    </lineage>
</organism>
<name>A0ABD0UXY8_DENTH</name>
<dbReference type="PANTHER" id="PTHR35730">
    <property type="entry name" value="KINETOCHORE PROTEIN SPC24 HOMOLOG-RELATED"/>
    <property type="match status" value="1"/>
</dbReference>
<evidence type="ECO:0000313" key="1">
    <source>
        <dbReference type="EMBL" id="KAL0917538.1"/>
    </source>
</evidence>
<dbReference type="PANTHER" id="PTHR35730:SF2">
    <property type="entry name" value="KINETOCHORE PROTEIN SPC24 HOMOLOG-RELATED"/>
    <property type="match status" value="1"/>
</dbReference>
<reference evidence="1 2" key="1">
    <citation type="journal article" date="2024" name="Plant Biotechnol. J.">
        <title>Dendrobium thyrsiflorum genome and its molecular insights into genes involved in important horticultural traits.</title>
        <authorList>
            <person name="Chen B."/>
            <person name="Wang J.Y."/>
            <person name="Zheng P.J."/>
            <person name="Li K.L."/>
            <person name="Liang Y.M."/>
            <person name="Chen X.F."/>
            <person name="Zhang C."/>
            <person name="Zhao X."/>
            <person name="He X."/>
            <person name="Zhang G.Q."/>
            <person name="Liu Z.J."/>
            <person name="Xu Q."/>
        </authorList>
    </citation>
    <scope>NUCLEOTIDE SEQUENCE [LARGE SCALE GENOMIC DNA]</scope>
    <source>
        <strain evidence="1">GZMU011</strain>
    </source>
</reference>
<accession>A0ABD0UXY8</accession>
<evidence type="ECO:0000313" key="2">
    <source>
        <dbReference type="Proteomes" id="UP001552299"/>
    </source>
</evidence>
<protein>
    <submittedName>
        <fullName evidence="1">Uncharacterized protein</fullName>
    </submittedName>
</protein>
<comment type="caution">
    <text evidence="1">The sequence shown here is derived from an EMBL/GenBank/DDBJ whole genome shotgun (WGS) entry which is preliminary data.</text>
</comment>
<gene>
    <name evidence="1" type="ORF">M5K25_012605</name>
</gene>
<keyword evidence="2" id="KW-1185">Reference proteome</keyword>
<dbReference type="AlphaFoldDB" id="A0ABD0UXY8"/>
<sequence>MGDTNKRVDIEKLFSLANDLIGMLNDGKDGDSLMQSLESAKSLRSFCETNVHETNMSLEEFQKRINGCKERIDKVKGEVMTDSKLNELQAELEEKMHIEHLLLVGDELDYLEQQRISFEEQWQLVKQRENNMRKSKDAFSMCASVTRIIPDHTNKAKISGYIVDRSKKKAEKFEFDPAMPQFEVISTCNPCHELPCYHQVGWLEKLTLNLALIRNSQISADLI</sequence>
<dbReference type="Proteomes" id="UP001552299">
    <property type="component" value="Unassembled WGS sequence"/>
</dbReference>